<dbReference type="Proteomes" id="UP001235744">
    <property type="component" value="Chromosome"/>
</dbReference>
<evidence type="ECO:0000256" key="2">
    <source>
        <dbReference type="SAM" id="MobiDB-lite"/>
    </source>
</evidence>
<dbReference type="PANTHER" id="PTHR35526:SF3">
    <property type="entry name" value="ANTI-SIGMA-F FACTOR RSBW"/>
    <property type="match status" value="1"/>
</dbReference>
<keyword evidence="4" id="KW-0547">Nucleotide-binding</keyword>
<dbReference type="InterPro" id="IPR050267">
    <property type="entry name" value="Anti-sigma-factor_SerPK"/>
</dbReference>
<gene>
    <name evidence="4" type="ORF">P8A19_23345</name>
</gene>
<dbReference type="EMBL" id="CP120988">
    <property type="protein sequence ID" value="WLQ58181.1"/>
    <property type="molecule type" value="Genomic_DNA"/>
</dbReference>
<dbReference type="InterPro" id="IPR036890">
    <property type="entry name" value="HATPase_C_sf"/>
</dbReference>
<keyword evidence="1" id="KW-0723">Serine/threonine-protein kinase</keyword>
<sequence>MTKQDAAPLSSAGIASTGVPSTGISSTGREVARCPAPPHRAAEARAAATAFVAQLHPTPSARTVQNLLLLSSELVTNAIQHAGAVTALSFKADSDALHVRVADPSPAHPQSRVPDLTGRTGGFGWPMILRLAHRVTIRPLGREGKIILAVMAR</sequence>
<keyword evidence="4" id="KW-0067">ATP-binding</keyword>
<dbReference type="Pfam" id="PF13581">
    <property type="entry name" value="HATPase_c_2"/>
    <property type="match status" value="1"/>
</dbReference>
<dbReference type="RefSeq" id="WP_306106231.1">
    <property type="nucleotide sequence ID" value="NZ_CP120988.1"/>
</dbReference>
<evidence type="ECO:0000256" key="1">
    <source>
        <dbReference type="ARBA" id="ARBA00022527"/>
    </source>
</evidence>
<name>A0ABY9IUH4_9ACTN</name>
<dbReference type="Gene3D" id="3.30.565.10">
    <property type="entry name" value="Histidine kinase-like ATPase, C-terminal domain"/>
    <property type="match status" value="1"/>
</dbReference>
<accession>A0ABY9IUH4</accession>
<protein>
    <submittedName>
        <fullName evidence="4">ATP-binding protein</fullName>
    </submittedName>
</protein>
<feature type="compositionally biased region" description="Polar residues" evidence="2">
    <location>
        <begin position="18"/>
        <end position="28"/>
    </location>
</feature>
<feature type="domain" description="Histidine kinase/HSP90-like ATPase" evidence="3">
    <location>
        <begin position="35"/>
        <end position="147"/>
    </location>
</feature>
<proteinExistence type="predicted"/>
<dbReference type="CDD" id="cd16936">
    <property type="entry name" value="HATPase_RsbW-like"/>
    <property type="match status" value="1"/>
</dbReference>
<dbReference type="GO" id="GO:0005524">
    <property type="term" value="F:ATP binding"/>
    <property type="evidence" value="ECO:0007669"/>
    <property type="project" value="UniProtKB-KW"/>
</dbReference>
<dbReference type="PANTHER" id="PTHR35526">
    <property type="entry name" value="ANTI-SIGMA-F FACTOR RSBW-RELATED"/>
    <property type="match status" value="1"/>
</dbReference>
<reference evidence="4 5" key="1">
    <citation type="submission" date="2023-03" db="EMBL/GenBank/DDBJ databases">
        <title>Isolation and description of six Streptomyces strains from soil environments, able to metabolize different microbial glucans.</title>
        <authorList>
            <person name="Widen T."/>
            <person name="Larsbrink J."/>
        </authorList>
    </citation>
    <scope>NUCLEOTIDE SEQUENCE [LARGE SCALE GENOMIC DNA]</scope>
    <source>
        <strain evidence="4 5">Alt2</strain>
    </source>
</reference>
<evidence type="ECO:0000313" key="5">
    <source>
        <dbReference type="Proteomes" id="UP001235744"/>
    </source>
</evidence>
<organism evidence="4 5">
    <name type="scientific">Streptomyces poriferorum</name>
    <dbReference type="NCBI Taxonomy" id="2798799"/>
    <lineage>
        <taxon>Bacteria</taxon>
        <taxon>Bacillati</taxon>
        <taxon>Actinomycetota</taxon>
        <taxon>Actinomycetes</taxon>
        <taxon>Kitasatosporales</taxon>
        <taxon>Streptomycetaceae</taxon>
        <taxon>Streptomyces</taxon>
    </lineage>
</organism>
<dbReference type="SUPFAM" id="SSF55874">
    <property type="entry name" value="ATPase domain of HSP90 chaperone/DNA topoisomerase II/histidine kinase"/>
    <property type="match status" value="1"/>
</dbReference>
<feature type="region of interest" description="Disordered" evidence="2">
    <location>
        <begin position="1"/>
        <end position="40"/>
    </location>
</feature>
<evidence type="ECO:0000313" key="4">
    <source>
        <dbReference type="EMBL" id="WLQ58181.1"/>
    </source>
</evidence>
<dbReference type="InterPro" id="IPR003594">
    <property type="entry name" value="HATPase_dom"/>
</dbReference>
<keyword evidence="1" id="KW-0418">Kinase</keyword>
<keyword evidence="1" id="KW-0808">Transferase</keyword>
<evidence type="ECO:0000259" key="3">
    <source>
        <dbReference type="Pfam" id="PF13581"/>
    </source>
</evidence>
<keyword evidence="5" id="KW-1185">Reference proteome</keyword>